<evidence type="ECO:0000313" key="3">
    <source>
        <dbReference type="Proteomes" id="UP000694411"/>
    </source>
</evidence>
<protein>
    <submittedName>
        <fullName evidence="2">Uncharacterized protein</fullName>
    </submittedName>
</protein>
<proteinExistence type="predicted"/>
<dbReference type="Ensembl" id="ENSTGET00000033309.1">
    <property type="protein sequence ID" value="ENSTGEP00000027953.1"/>
    <property type="gene ID" value="ENSTGEG00000022522.1"/>
</dbReference>
<evidence type="ECO:0000256" key="1">
    <source>
        <dbReference type="SAM" id="MobiDB-lite"/>
    </source>
</evidence>
<reference evidence="2" key="1">
    <citation type="submission" date="2018-05" db="EMBL/GenBank/DDBJ databases">
        <title>Whole genome of Theropithecus gelada.</title>
        <authorList>
            <person name="Chiou K.L."/>
            <person name="Snyder-Mackler N."/>
        </authorList>
    </citation>
    <scope>NUCLEOTIDE SEQUENCE [LARGE SCALE GENOMIC DNA]</scope>
</reference>
<keyword evidence="3" id="KW-1185">Reference proteome</keyword>
<organism evidence="2 3">
    <name type="scientific">Theropithecus gelada</name>
    <name type="common">Gelada baboon</name>
    <dbReference type="NCBI Taxonomy" id="9565"/>
    <lineage>
        <taxon>Eukaryota</taxon>
        <taxon>Metazoa</taxon>
        <taxon>Chordata</taxon>
        <taxon>Craniata</taxon>
        <taxon>Vertebrata</taxon>
        <taxon>Euteleostomi</taxon>
        <taxon>Mammalia</taxon>
        <taxon>Eutheria</taxon>
        <taxon>Euarchontoglires</taxon>
        <taxon>Primates</taxon>
        <taxon>Haplorrhini</taxon>
        <taxon>Catarrhini</taxon>
        <taxon>Cercopithecidae</taxon>
        <taxon>Cercopithecinae</taxon>
        <taxon>Theropithecus</taxon>
    </lineage>
</organism>
<reference evidence="2" key="3">
    <citation type="submission" date="2025-09" db="UniProtKB">
        <authorList>
            <consortium name="Ensembl"/>
        </authorList>
    </citation>
    <scope>IDENTIFICATION</scope>
</reference>
<dbReference type="AlphaFoldDB" id="A0A8D2G128"/>
<sequence length="102" mass="10774">MYRICLSIRSEEVSGWLCGAATSLESSPGSTGAGKAAGNTRSSPREKATGPKAPVPEGTLKLLKPTWFRAERGRIQLTSLLGMSKEDLVASSRACVYSSLSL</sequence>
<name>A0A8D2G128_THEGE</name>
<feature type="region of interest" description="Disordered" evidence="1">
    <location>
        <begin position="23"/>
        <end position="58"/>
    </location>
</feature>
<accession>A0A8D2G128</accession>
<dbReference type="Proteomes" id="UP000694411">
    <property type="component" value="Chromosome 3"/>
</dbReference>
<evidence type="ECO:0000313" key="2">
    <source>
        <dbReference type="Ensembl" id="ENSTGEP00000027953.1"/>
    </source>
</evidence>
<reference evidence="2" key="2">
    <citation type="submission" date="2025-08" db="UniProtKB">
        <authorList>
            <consortium name="Ensembl"/>
        </authorList>
    </citation>
    <scope>IDENTIFICATION</scope>
</reference>